<evidence type="ECO:0000256" key="4">
    <source>
        <dbReference type="ARBA" id="ARBA00022692"/>
    </source>
</evidence>
<sequence>MNNKHNKAEEIEEAGSYPLQALGSINDGEADSGPQWTDEEEKKLVRTIDWRVFPMLCTIFGLSLLDRTNISSAYIAGLKEDIHLSQGIWVIRTPIEPRHPPNRRQGVAQLPDCIMGRLRSRDGFRSELAVLNLFPGAVFIIASWYRQYETATRVSLFYMAALIASGFGPILAYVFSLIRVGDGIYRQGWRWIFIIEGIATIVAGIAAAFFLVEFPDKARWLTPRQKQIAIARLSDDKREREYKHPSIKEAMVMIGDWKIIVYSIQYFIAASSVYSIAYFKTIILREGMGFSYALAQILSSPPYVFAVIMSLVMAWLSDKYKIRWAILVVQSLSAVVGLLITLYCKPPGVRYFGLFIAVFGTQANIPGTLSYGQSQIPTVEKRGVVAAAMISVGAAGGIAGSTIFRTQDAPRYLPGMWATIAMQMLYTVVTLVFSFYLKRQNRLVDEKKRGDLEGVSGFRYAP</sequence>
<accession>A0A5N6HMK3</accession>
<dbReference type="PANTHER" id="PTHR43791:SF47">
    <property type="entry name" value="MAJOR FACILITATOR SUPERFAMILY (MFS) PROFILE DOMAIN-CONTAINING PROTEIN-RELATED"/>
    <property type="match status" value="1"/>
</dbReference>
<dbReference type="GO" id="GO:0022857">
    <property type="term" value="F:transmembrane transporter activity"/>
    <property type="evidence" value="ECO:0007669"/>
    <property type="project" value="InterPro"/>
</dbReference>
<keyword evidence="5" id="KW-1133">Transmembrane helix</keyword>
<dbReference type="EMBL" id="ML736752">
    <property type="protein sequence ID" value="KAE8406694.1"/>
    <property type="molecule type" value="Genomic_DNA"/>
</dbReference>
<name>A0A5N7DK25_9EURO</name>
<comment type="similarity">
    <text evidence="2">Belongs to the major facilitator superfamily.</text>
</comment>
<dbReference type="GO" id="GO:0016020">
    <property type="term" value="C:membrane"/>
    <property type="evidence" value="ECO:0007669"/>
    <property type="project" value="UniProtKB-SubCell"/>
</dbReference>
<dbReference type="PANTHER" id="PTHR43791">
    <property type="entry name" value="PERMEASE-RELATED"/>
    <property type="match status" value="1"/>
</dbReference>
<dbReference type="InterPro" id="IPR011701">
    <property type="entry name" value="MFS"/>
</dbReference>
<evidence type="ECO:0000256" key="6">
    <source>
        <dbReference type="ARBA" id="ARBA00023136"/>
    </source>
</evidence>
<dbReference type="Proteomes" id="UP000325579">
    <property type="component" value="Unassembled WGS sequence"/>
</dbReference>
<evidence type="ECO:0000256" key="1">
    <source>
        <dbReference type="ARBA" id="ARBA00004141"/>
    </source>
</evidence>
<dbReference type="InterPro" id="IPR036259">
    <property type="entry name" value="MFS_trans_sf"/>
</dbReference>
<gene>
    <name evidence="7" type="ORF">BDV37DRAFT_291839</name>
</gene>
<protein>
    <submittedName>
        <fullName evidence="7">Major facilitator superfamily domain-containing protein</fullName>
    </submittedName>
</protein>
<dbReference type="SUPFAM" id="SSF103473">
    <property type="entry name" value="MFS general substrate transporter"/>
    <property type="match status" value="1"/>
</dbReference>
<comment type="subcellular location">
    <subcellularLocation>
        <location evidence="1">Membrane</location>
        <topology evidence="1">Multi-pass membrane protein</topology>
    </subcellularLocation>
</comment>
<dbReference type="RefSeq" id="XP_031944013.1">
    <property type="nucleotide sequence ID" value="XM_032089042.1"/>
</dbReference>
<dbReference type="Gene3D" id="1.20.1250.20">
    <property type="entry name" value="MFS general substrate transporter like domains"/>
    <property type="match status" value="2"/>
</dbReference>
<proteinExistence type="inferred from homology"/>
<evidence type="ECO:0000256" key="5">
    <source>
        <dbReference type="ARBA" id="ARBA00022989"/>
    </source>
</evidence>
<dbReference type="FunFam" id="1.20.1250.20:FF:000013">
    <property type="entry name" value="MFS general substrate transporter"/>
    <property type="match status" value="1"/>
</dbReference>
<accession>A0A5N7DK25</accession>
<keyword evidence="3" id="KW-0813">Transport</keyword>
<keyword evidence="6" id="KW-0472">Membrane</keyword>
<dbReference type="GeneID" id="43673733"/>
<evidence type="ECO:0000313" key="8">
    <source>
        <dbReference type="Proteomes" id="UP000325579"/>
    </source>
</evidence>
<keyword evidence="8" id="KW-1185">Reference proteome</keyword>
<organism evidence="7 8">
    <name type="scientific">Aspergillus pseudonomiae</name>
    <dbReference type="NCBI Taxonomy" id="1506151"/>
    <lineage>
        <taxon>Eukaryota</taxon>
        <taxon>Fungi</taxon>
        <taxon>Dikarya</taxon>
        <taxon>Ascomycota</taxon>
        <taxon>Pezizomycotina</taxon>
        <taxon>Eurotiomycetes</taxon>
        <taxon>Eurotiomycetidae</taxon>
        <taxon>Eurotiales</taxon>
        <taxon>Aspergillaceae</taxon>
        <taxon>Aspergillus</taxon>
        <taxon>Aspergillus subgen. Circumdati</taxon>
    </lineage>
</organism>
<evidence type="ECO:0000256" key="2">
    <source>
        <dbReference type="ARBA" id="ARBA00008335"/>
    </source>
</evidence>
<evidence type="ECO:0000313" key="7">
    <source>
        <dbReference type="EMBL" id="KAE8406694.1"/>
    </source>
</evidence>
<dbReference type="AlphaFoldDB" id="A0A5N7DK25"/>
<keyword evidence="4" id="KW-0812">Transmembrane</keyword>
<reference evidence="7 8" key="1">
    <citation type="submission" date="2019-04" db="EMBL/GenBank/DDBJ databases">
        <authorList>
            <consortium name="DOE Joint Genome Institute"/>
            <person name="Mondo S."/>
            <person name="Kjaerbolling I."/>
            <person name="Vesth T."/>
            <person name="Frisvad J.C."/>
            <person name="Nybo J.L."/>
            <person name="Theobald S."/>
            <person name="Kildgaard S."/>
            <person name="Isbrandt T."/>
            <person name="Kuo A."/>
            <person name="Sato A."/>
            <person name="Lyhne E.K."/>
            <person name="Kogle M.E."/>
            <person name="Wiebenga A."/>
            <person name="Kun R.S."/>
            <person name="Lubbers R.J."/>
            <person name="Makela M.R."/>
            <person name="Barry K."/>
            <person name="Chovatia M."/>
            <person name="Clum A."/>
            <person name="Daum C."/>
            <person name="Haridas S."/>
            <person name="He G."/>
            <person name="LaButti K."/>
            <person name="Lipzen A."/>
            <person name="Riley R."/>
            <person name="Salamov A."/>
            <person name="Simmons B.A."/>
            <person name="Magnuson J.K."/>
            <person name="Henrissat B."/>
            <person name="Mortensen U.H."/>
            <person name="Larsen T.O."/>
            <person name="Devries R.P."/>
            <person name="Grigoriev I.V."/>
            <person name="Machida M."/>
            <person name="Baker S.E."/>
            <person name="Andersen M.R."/>
            <person name="Cantor M.N."/>
            <person name="Hua S.X."/>
        </authorList>
    </citation>
    <scope>NUCLEOTIDE SEQUENCE [LARGE SCALE GENOMIC DNA]</scope>
    <source>
        <strain evidence="7 8">CBS 119388</strain>
    </source>
</reference>
<dbReference type="OrthoDB" id="3639251at2759"/>
<dbReference type="Pfam" id="PF07690">
    <property type="entry name" value="MFS_1"/>
    <property type="match status" value="1"/>
</dbReference>
<evidence type="ECO:0000256" key="3">
    <source>
        <dbReference type="ARBA" id="ARBA00022448"/>
    </source>
</evidence>